<evidence type="ECO:0000313" key="2">
    <source>
        <dbReference type="EMBL" id="ULN44694.1"/>
    </source>
</evidence>
<geneLocation type="plasmid" evidence="2 3">
    <name>unnamed</name>
</geneLocation>
<evidence type="ECO:0000313" key="3">
    <source>
        <dbReference type="Proteomes" id="UP001055337"/>
    </source>
</evidence>
<name>A0ABY3TX72_9MYCO</name>
<keyword evidence="3" id="KW-1185">Reference proteome</keyword>
<dbReference type="EMBL" id="CP092363">
    <property type="protein sequence ID" value="ULN44694.1"/>
    <property type="molecule type" value="Genomic_DNA"/>
</dbReference>
<reference evidence="2" key="1">
    <citation type="submission" date="2022-08" db="EMBL/GenBank/DDBJ databases">
        <title>Whole genome sequencing of non-tuberculosis mycobacteria type-strains.</title>
        <authorList>
            <person name="Igarashi Y."/>
            <person name="Osugi A."/>
            <person name="Mitarai S."/>
        </authorList>
    </citation>
    <scope>NUCLEOTIDE SEQUENCE</scope>
    <source>
        <strain evidence="2">JCM 16369</strain>
    </source>
</reference>
<sequence>MMELRPTSVQLNLAEVGANADAAIADVVVPLTSAGRTLRVALSPPPFRDLLSSWPPGSTTNDAGPGVRTTDLGTAWRGDMTATSK</sequence>
<feature type="region of interest" description="Disordered" evidence="1">
    <location>
        <begin position="51"/>
        <end position="85"/>
    </location>
</feature>
<proteinExistence type="predicted"/>
<accession>A0ABY3TX72</accession>
<keyword evidence="2" id="KW-0614">Plasmid</keyword>
<dbReference type="RefSeq" id="WP_240180699.1">
    <property type="nucleotide sequence ID" value="NZ_CP092363.2"/>
</dbReference>
<organism evidence="2 3">
    <name type="scientific">Mycolicibacterium crocinum</name>
    <dbReference type="NCBI Taxonomy" id="388459"/>
    <lineage>
        <taxon>Bacteria</taxon>
        <taxon>Bacillati</taxon>
        <taxon>Actinomycetota</taxon>
        <taxon>Actinomycetes</taxon>
        <taxon>Mycobacteriales</taxon>
        <taxon>Mycobacteriaceae</taxon>
        <taxon>Mycolicibacterium</taxon>
    </lineage>
</organism>
<dbReference type="Proteomes" id="UP001055337">
    <property type="component" value="Plasmid unnamed"/>
</dbReference>
<gene>
    <name evidence="2" type="ORF">MI149_29815</name>
</gene>
<protein>
    <submittedName>
        <fullName evidence="2">Uncharacterized protein</fullName>
    </submittedName>
</protein>
<evidence type="ECO:0000256" key="1">
    <source>
        <dbReference type="SAM" id="MobiDB-lite"/>
    </source>
</evidence>